<dbReference type="EMBL" id="BNAF01000006">
    <property type="protein sequence ID" value="GHE35524.1"/>
    <property type="molecule type" value="Genomic_DNA"/>
</dbReference>
<accession>A0ABQ3HZG4</accession>
<evidence type="ECO:0000313" key="2">
    <source>
        <dbReference type="Proteomes" id="UP000620550"/>
    </source>
</evidence>
<proteinExistence type="predicted"/>
<evidence type="ECO:0000313" key="1">
    <source>
        <dbReference type="EMBL" id="GHE35524.1"/>
    </source>
</evidence>
<keyword evidence="2" id="KW-1185">Reference proteome</keyword>
<comment type="caution">
    <text evidence="1">The sequence shown here is derived from an EMBL/GenBank/DDBJ whole genome shotgun (WGS) entry which is preliminary data.</text>
</comment>
<organism evidence="1 2">
    <name type="scientific">Sphingobacterium griseoflavum</name>
    <dbReference type="NCBI Taxonomy" id="1474952"/>
    <lineage>
        <taxon>Bacteria</taxon>
        <taxon>Pseudomonadati</taxon>
        <taxon>Bacteroidota</taxon>
        <taxon>Sphingobacteriia</taxon>
        <taxon>Sphingobacteriales</taxon>
        <taxon>Sphingobacteriaceae</taxon>
        <taxon>Sphingobacterium</taxon>
    </lineage>
</organism>
<reference evidence="2" key="1">
    <citation type="journal article" date="2019" name="Int. J. Syst. Evol. Microbiol.">
        <title>The Global Catalogue of Microorganisms (GCM) 10K type strain sequencing project: providing services to taxonomists for standard genome sequencing and annotation.</title>
        <authorList>
            <consortium name="The Broad Institute Genomics Platform"/>
            <consortium name="The Broad Institute Genome Sequencing Center for Infectious Disease"/>
            <person name="Wu L."/>
            <person name="Ma J."/>
        </authorList>
    </citation>
    <scope>NUCLEOTIDE SEQUENCE [LARGE SCALE GENOMIC DNA]</scope>
    <source>
        <strain evidence="2">CGMCC 1.12966</strain>
    </source>
</reference>
<name>A0ABQ3HZG4_9SPHI</name>
<dbReference type="Proteomes" id="UP000620550">
    <property type="component" value="Unassembled WGS sequence"/>
</dbReference>
<gene>
    <name evidence="1" type="ORF">GCM10017764_18500</name>
</gene>
<sequence>MIEKVASARHLNKSDPRSISRNIKYNKMMMKSVPAKPKLINKFNISLNGILTLSAKSLKMLSEWPSK</sequence>
<protein>
    <submittedName>
        <fullName evidence="1">Uncharacterized protein</fullName>
    </submittedName>
</protein>